<feature type="region of interest" description="Disordered" evidence="4">
    <location>
        <begin position="69"/>
        <end position="116"/>
    </location>
</feature>
<dbReference type="EMBL" id="JBHFEH010000132">
    <property type="protein sequence ID" value="KAL2045875.1"/>
    <property type="molecule type" value="Genomic_DNA"/>
</dbReference>
<comment type="caution">
    <text evidence="6">The sequence shown here is derived from an EMBL/GenBank/DDBJ whole genome shotgun (WGS) entry which is preliminary data.</text>
</comment>
<gene>
    <name evidence="6" type="ORF">ABVK25_011978</name>
</gene>
<dbReference type="EC" id="2.7.7.6" evidence="1"/>
<dbReference type="Proteomes" id="UP001590951">
    <property type="component" value="Unassembled WGS sequence"/>
</dbReference>
<dbReference type="InterPro" id="IPR015700">
    <property type="entry name" value="RPC1"/>
</dbReference>
<evidence type="ECO:0000256" key="1">
    <source>
        <dbReference type="ARBA" id="ARBA00012418"/>
    </source>
</evidence>
<dbReference type="PANTHER" id="PTHR48446:SF1">
    <property type="entry name" value="DNA-DIRECTED RNA POLYMERASE SUBUNIT BETA' N-TERMINAL SECTION"/>
    <property type="match status" value="1"/>
</dbReference>
<dbReference type="Pfam" id="PF04998">
    <property type="entry name" value="RNA_pol_Rpb1_5"/>
    <property type="match status" value="1"/>
</dbReference>
<dbReference type="InterPro" id="IPR007081">
    <property type="entry name" value="RNA_pol_Rpb1_5"/>
</dbReference>
<organism evidence="6 7">
    <name type="scientific">Lepraria finkii</name>
    <dbReference type="NCBI Taxonomy" id="1340010"/>
    <lineage>
        <taxon>Eukaryota</taxon>
        <taxon>Fungi</taxon>
        <taxon>Dikarya</taxon>
        <taxon>Ascomycota</taxon>
        <taxon>Pezizomycotina</taxon>
        <taxon>Lecanoromycetes</taxon>
        <taxon>OSLEUM clade</taxon>
        <taxon>Lecanoromycetidae</taxon>
        <taxon>Lecanorales</taxon>
        <taxon>Lecanorineae</taxon>
        <taxon>Stereocaulaceae</taxon>
        <taxon>Lepraria</taxon>
    </lineage>
</organism>
<evidence type="ECO:0000256" key="3">
    <source>
        <dbReference type="ARBA" id="ARBA00022833"/>
    </source>
</evidence>
<evidence type="ECO:0000313" key="6">
    <source>
        <dbReference type="EMBL" id="KAL2045875.1"/>
    </source>
</evidence>
<evidence type="ECO:0000256" key="2">
    <source>
        <dbReference type="ARBA" id="ARBA00022723"/>
    </source>
</evidence>
<keyword evidence="3" id="KW-0862">Zinc</keyword>
<sequence>MEASAKPVDFRKNILSHIGGACTNTGARSFLRSIQDFVHGKSDEFEAIRERKSPAAEISVLSIGGSKRKADSLDADVEESTPATRKSTRKVASTPAKAPLKGKKAKTTGSSASSKQLILQQDTLNPSSRRALTKYERARAEPGHAVGAVGAQSIGEPGTQMTLKTFHFAGVAGMSLTAGVPRIKEIINASKEISTPVVTVRLERRSDGSIPEGLARVVKGRIEALYLEDVAEYIQIQHGLDRPSCLYVKISLDTIDELGLDITVHDIRDAIARHRRFKGAKLDIRVRGKDEIRLSSDSAIKSGRRGVSAKLEESSPTERLLRLQLLRRFLPTIQISGHQYATRAVVMAEDDPMSAQILAKRAELDAAQALADAPEIKQEPDDQTGPSSTKNNAKSKGKKSATIEPAPVPIKIEDAPSPPTAPITHSNPRQMHKLKVSGDGRRALRTTPGGNPYDNHERNHWKTFHVLGIEAARSTIIREIQIVTRDLSIDPRHMYLLADVMTYKGEVLGSTRFGLAKMRDSVLQLASFEKTADHVFEAGVGGKVDGVKGVSECVIVGKSMRLGTGA</sequence>
<evidence type="ECO:0000256" key="4">
    <source>
        <dbReference type="SAM" id="MobiDB-lite"/>
    </source>
</evidence>
<reference evidence="6 7" key="1">
    <citation type="submission" date="2024-09" db="EMBL/GenBank/DDBJ databases">
        <title>Rethinking Asexuality: The Enigmatic Case of Functional Sexual Genes in Lepraria (Stereocaulaceae).</title>
        <authorList>
            <person name="Doellman M."/>
            <person name="Sun Y."/>
            <person name="Barcenas-Pena A."/>
            <person name="Lumbsch H.T."/>
            <person name="Grewe F."/>
        </authorList>
    </citation>
    <scope>NUCLEOTIDE SEQUENCE [LARGE SCALE GENOMIC DNA]</scope>
    <source>
        <strain evidence="6 7">Grewe 0041</strain>
    </source>
</reference>
<dbReference type="PANTHER" id="PTHR48446">
    <property type="entry name" value="DNA-DIRECTED RNA POLYMERASE SUBUNIT BETA' N-TERMINAL SECTION"/>
    <property type="match status" value="1"/>
</dbReference>
<name>A0ABR4AJD5_9LECA</name>
<proteinExistence type="predicted"/>
<keyword evidence="2" id="KW-0479">Metal-binding</keyword>
<protein>
    <recommendedName>
        <fullName evidence="1">DNA-directed RNA polymerase</fullName>
        <ecNumber evidence="1">2.7.7.6</ecNumber>
    </recommendedName>
</protein>
<evidence type="ECO:0000313" key="7">
    <source>
        <dbReference type="Proteomes" id="UP001590951"/>
    </source>
</evidence>
<dbReference type="SUPFAM" id="SSF64484">
    <property type="entry name" value="beta and beta-prime subunits of DNA dependent RNA-polymerase"/>
    <property type="match status" value="1"/>
</dbReference>
<dbReference type="Gene3D" id="1.10.150.390">
    <property type="match status" value="1"/>
</dbReference>
<feature type="domain" description="RNA polymerase Rpb1" evidence="5">
    <location>
        <begin position="123"/>
        <end position="521"/>
    </location>
</feature>
<keyword evidence="7" id="KW-1185">Reference proteome</keyword>
<accession>A0ABR4AJD5</accession>
<feature type="region of interest" description="Disordered" evidence="4">
    <location>
        <begin position="372"/>
        <end position="429"/>
    </location>
</feature>
<evidence type="ECO:0000259" key="5">
    <source>
        <dbReference type="Pfam" id="PF04998"/>
    </source>
</evidence>